<name>A0A1F5G573_9BACT</name>
<feature type="transmembrane region" description="Helical" evidence="5">
    <location>
        <begin position="6"/>
        <end position="27"/>
    </location>
</feature>
<evidence type="ECO:0000313" key="7">
    <source>
        <dbReference type="Proteomes" id="UP000176317"/>
    </source>
</evidence>
<dbReference type="EMBL" id="MFAT01000010">
    <property type="protein sequence ID" value="OGD86997.1"/>
    <property type="molecule type" value="Genomic_DNA"/>
</dbReference>
<dbReference type="GO" id="GO:0016020">
    <property type="term" value="C:membrane"/>
    <property type="evidence" value="ECO:0007669"/>
    <property type="project" value="UniProtKB-SubCell"/>
</dbReference>
<feature type="transmembrane region" description="Helical" evidence="5">
    <location>
        <begin position="68"/>
        <end position="88"/>
    </location>
</feature>
<dbReference type="Pfam" id="PF02535">
    <property type="entry name" value="Zip"/>
    <property type="match status" value="1"/>
</dbReference>
<sequence length="264" mass="28458">MSDLINVLILAFIGSIVALIGGVVFLFKKSWSSWLSAYSVPFAAGVLLTVALVGLLPEAFHMIGEKTFIIVLISFLAAYLFESFICGIHHHEKEGGCKKYESSVPLVIAGDTLHNFVDGVGIAAAYLINPGLGVITAISTFLHEVPHEIGDFGILLKAGWERRRIIIVNILSASATIIGALVVFYFVASEQITGTLLAISIGLFLYLGASDFLPHIEDEKISRNKAVLSLIIGVLIMLIAITAVPHAHEETDEHHTEGVTLNVK</sequence>
<evidence type="ECO:0000256" key="2">
    <source>
        <dbReference type="ARBA" id="ARBA00022692"/>
    </source>
</evidence>
<feature type="transmembrane region" description="Helical" evidence="5">
    <location>
        <begin position="165"/>
        <end position="188"/>
    </location>
</feature>
<keyword evidence="4 5" id="KW-0472">Membrane</keyword>
<dbReference type="InterPro" id="IPR003689">
    <property type="entry name" value="ZIP"/>
</dbReference>
<dbReference type="GO" id="GO:0006882">
    <property type="term" value="P:intracellular zinc ion homeostasis"/>
    <property type="evidence" value="ECO:0007669"/>
    <property type="project" value="TreeGrafter"/>
</dbReference>
<organism evidence="6 7">
    <name type="scientific">Candidatus Curtissbacteria bacterium RBG_13_35_7</name>
    <dbReference type="NCBI Taxonomy" id="1797705"/>
    <lineage>
        <taxon>Bacteria</taxon>
        <taxon>Candidatus Curtissiibacteriota</taxon>
    </lineage>
</organism>
<dbReference type="GO" id="GO:0005385">
    <property type="term" value="F:zinc ion transmembrane transporter activity"/>
    <property type="evidence" value="ECO:0007669"/>
    <property type="project" value="TreeGrafter"/>
</dbReference>
<accession>A0A1F5G573</accession>
<dbReference type="Proteomes" id="UP000176317">
    <property type="component" value="Unassembled WGS sequence"/>
</dbReference>
<dbReference type="AlphaFoldDB" id="A0A1F5G573"/>
<feature type="transmembrane region" description="Helical" evidence="5">
    <location>
        <begin position="34"/>
        <end position="56"/>
    </location>
</feature>
<evidence type="ECO:0000256" key="5">
    <source>
        <dbReference type="SAM" id="Phobius"/>
    </source>
</evidence>
<keyword evidence="3 5" id="KW-1133">Transmembrane helix</keyword>
<comment type="caution">
    <text evidence="6">The sequence shown here is derived from an EMBL/GenBank/DDBJ whole genome shotgun (WGS) entry which is preliminary data.</text>
</comment>
<evidence type="ECO:0008006" key="8">
    <source>
        <dbReference type="Google" id="ProtNLM"/>
    </source>
</evidence>
<reference evidence="6 7" key="1">
    <citation type="journal article" date="2016" name="Nat. Commun.">
        <title>Thousands of microbial genomes shed light on interconnected biogeochemical processes in an aquifer system.</title>
        <authorList>
            <person name="Anantharaman K."/>
            <person name="Brown C.T."/>
            <person name="Hug L.A."/>
            <person name="Sharon I."/>
            <person name="Castelle C.J."/>
            <person name="Probst A.J."/>
            <person name="Thomas B.C."/>
            <person name="Singh A."/>
            <person name="Wilkins M.J."/>
            <person name="Karaoz U."/>
            <person name="Brodie E.L."/>
            <person name="Williams K.H."/>
            <person name="Hubbard S.S."/>
            <person name="Banfield J.F."/>
        </authorList>
    </citation>
    <scope>NUCLEOTIDE SEQUENCE [LARGE SCALE GENOMIC DNA]</scope>
</reference>
<proteinExistence type="predicted"/>
<evidence type="ECO:0000256" key="4">
    <source>
        <dbReference type="ARBA" id="ARBA00023136"/>
    </source>
</evidence>
<evidence type="ECO:0000313" key="6">
    <source>
        <dbReference type="EMBL" id="OGD86997.1"/>
    </source>
</evidence>
<feature type="transmembrane region" description="Helical" evidence="5">
    <location>
        <begin position="194"/>
        <end position="214"/>
    </location>
</feature>
<comment type="subcellular location">
    <subcellularLocation>
        <location evidence="1">Membrane</location>
        <topology evidence="1">Multi-pass membrane protein</topology>
    </subcellularLocation>
</comment>
<evidence type="ECO:0000256" key="1">
    <source>
        <dbReference type="ARBA" id="ARBA00004141"/>
    </source>
</evidence>
<evidence type="ECO:0000256" key="3">
    <source>
        <dbReference type="ARBA" id="ARBA00022989"/>
    </source>
</evidence>
<feature type="transmembrane region" description="Helical" evidence="5">
    <location>
        <begin position="226"/>
        <end position="244"/>
    </location>
</feature>
<keyword evidence="2 5" id="KW-0812">Transmembrane</keyword>
<dbReference type="PANTHER" id="PTHR16950">
    <property type="entry name" value="ZINC TRANSPORTER SLC39A7 HISTIDINE-RICH MEMBRANE PROTEIN KE4"/>
    <property type="match status" value="1"/>
</dbReference>
<protein>
    <recommendedName>
        <fullName evidence="8">ZIP zinc transporter</fullName>
    </recommendedName>
</protein>
<dbReference type="PANTHER" id="PTHR16950:SF17">
    <property type="entry name" value="ZRT (ZRT), IRT- (IRT-) LIKE PROTEIN TRANSPORTER"/>
    <property type="match status" value="1"/>
</dbReference>
<gene>
    <name evidence="6" type="ORF">A2164_04190</name>
</gene>